<proteinExistence type="predicted"/>
<gene>
    <name evidence="3" type="ORF">MMUR_54900</name>
</gene>
<evidence type="ECO:0000256" key="1">
    <source>
        <dbReference type="SAM" id="MobiDB-lite"/>
    </source>
</evidence>
<keyword evidence="2" id="KW-0812">Transmembrane</keyword>
<protein>
    <submittedName>
        <fullName evidence="3">Uncharacterized protein</fullName>
    </submittedName>
</protein>
<name>A0A7I9WUG2_9MYCO</name>
<evidence type="ECO:0000256" key="2">
    <source>
        <dbReference type="SAM" id="Phobius"/>
    </source>
</evidence>
<evidence type="ECO:0000313" key="3">
    <source>
        <dbReference type="EMBL" id="GFG61354.1"/>
    </source>
</evidence>
<accession>A0A7I9WUG2</accession>
<comment type="caution">
    <text evidence="3">The sequence shown here is derived from an EMBL/GenBank/DDBJ whole genome shotgun (WGS) entry which is preliminary data.</text>
</comment>
<organism evidence="3 4">
    <name type="scientific">Mycolicibacterium murale</name>
    <dbReference type="NCBI Taxonomy" id="182220"/>
    <lineage>
        <taxon>Bacteria</taxon>
        <taxon>Bacillati</taxon>
        <taxon>Actinomycetota</taxon>
        <taxon>Actinomycetes</taxon>
        <taxon>Mycobacteriales</taxon>
        <taxon>Mycobacteriaceae</taxon>
        <taxon>Mycolicibacterium</taxon>
    </lineage>
</organism>
<keyword evidence="2" id="KW-0472">Membrane</keyword>
<dbReference type="EMBL" id="BLKT01000003">
    <property type="protein sequence ID" value="GFG61354.1"/>
    <property type="molecule type" value="Genomic_DNA"/>
</dbReference>
<feature type="region of interest" description="Disordered" evidence="1">
    <location>
        <begin position="72"/>
        <end position="113"/>
    </location>
</feature>
<dbReference type="AlphaFoldDB" id="A0A7I9WUG2"/>
<keyword evidence="4" id="KW-1185">Reference proteome</keyword>
<dbReference type="Proteomes" id="UP000465241">
    <property type="component" value="Unassembled WGS sequence"/>
</dbReference>
<feature type="transmembrane region" description="Helical" evidence="2">
    <location>
        <begin position="12"/>
        <end position="34"/>
    </location>
</feature>
<reference evidence="3 4" key="1">
    <citation type="journal article" date="2019" name="Emerg. Microbes Infect.">
        <title>Comprehensive subspecies identification of 175 nontuberculous mycobacteria species based on 7547 genomic profiles.</title>
        <authorList>
            <person name="Matsumoto Y."/>
            <person name="Kinjo T."/>
            <person name="Motooka D."/>
            <person name="Nabeya D."/>
            <person name="Jung N."/>
            <person name="Uechi K."/>
            <person name="Horii T."/>
            <person name="Iida T."/>
            <person name="Fujita J."/>
            <person name="Nakamura S."/>
        </authorList>
    </citation>
    <scope>NUCLEOTIDE SEQUENCE [LARGE SCALE GENOMIC DNA]</scope>
    <source>
        <strain evidence="3 4">JCM 13392</strain>
    </source>
</reference>
<sequence length="113" mass="11703">MGREVCKFVSGAFAGLAYTHVAYAVAISAGVLSAPKFRGRRWGARYGWIEAAVYTAAAVGFGYAGWRHATEHATAPPAQGDGQARLSPDDQRAHSEATLAGAGHLADGSSNPT</sequence>
<dbReference type="RefSeq" id="WP_193491145.1">
    <property type="nucleotide sequence ID" value="NZ_BAAAMC010000035.1"/>
</dbReference>
<evidence type="ECO:0000313" key="4">
    <source>
        <dbReference type="Proteomes" id="UP000465241"/>
    </source>
</evidence>
<keyword evidence="2" id="KW-1133">Transmembrane helix</keyword>
<feature type="transmembrane region" description="Helical" evidence="2">
    <location>
        <begin position="46"/>
        <end position="66"/>
    </location>
</feature>